<feature type="compositionally biased region" description="Basic residues" evidence="1">
    <location>
        <begin position="1"/>
        <end position="12"/>
    </location>
</feature>
<evidence type="ECO:0000313" key="3">
    <source>
        <dbReference type="Proteomes" id="UP000199125"/>
    </source>
</evidence>
<accession>A0A1H6JFB8</accession>
<feature type="region of interest" description="Disordered" evidence="1">
    <location>
        <begin position="1"/>
        <end position="24"/>
    </location>
</feature>
<name>A0A1H6JFB8_9RHOB</name>
<gene>
    <name evidence="2" type="ORF">SAMN04488075_0168</name>
</gene>
<dbReference type="Proteomes" id="UP000199125">
    <property type="component" value="Unassembled WGS sequence"/>
</dbReference>
<sequence length="68" mass="7323">MARKSILRRWAGKRPTPADPVEVTAPPRRVASTEELVRRLLDAQSSNEIAAVAGLPPITGLSGSKIVY</sequence>
<protein>
    <submittedName>
        <fullName evidence="2">Uncharacterized protein</fullName>
    </submittedName>
</protein>
<evidence type="ECO:0000313" key="2">
    <source>
        <dbReference type="EMBL" id="SEH57789.1"/>
    </source>
</evidence>
<dbReference type="OrthoDB" id="7776968at2"/>
<dbReference type="STRING" id="65735.SAMN04488075_0168"/>
<dbReference type="EMBL" id="FNXG01000001">
    <property type="protein sequence ID" value="SEH57789.1"/>
    <property type="molecule type" value="Genomic_DNA"/>
</dbReference>
<keyword evidence="3" id="KW-1185">Reference proteome</keyword>
<proteinExistence type="predicted"/>
<evidence type="ECO:0000256" key="1">
    <source>
        <dbReference type="SAM" id="MobiDB-lite"/>
    </source>
</evidence>
<dbReference type="AlphaFoldDB" id="A0A1H6JFB8"/>
<dbReference type="RefSeq" id="WP_143042694.1">
    <property type="nucleotide sequence ID" value="NZ_FNXG01000001.1"/>
</dbReference>
<organism evidence="2 3">
    <name type="scientific">Paracoccus alkenifer</name>
    <dbReference type="NCBI Taxonomy" id="65735"/>
    <lineage>
        <taxon>Bacteria</taxon>
        <taxon>Pseudomonadati</taxon>
        <taxon>Pseudomonadota</taxon>
        <taxon>Alphaproteobacteria</taxon>
        <taxon>Rhodobacterales</taxon>
        <taxon>Paracoccaceae</taxon>
        <taxon>Paracoccus</taxon>
    </lineage>
</organism>
<reference evidence="3" key="1">
    <citation type="submission" date="2016-10" db="EMBL/GenBank/DDBJ databases">
        <authorList>
            <person name="Varghese N."/>
            <person name="Submissions S."/>
        </authorList>
    </citation>
    <scope>NUCLEOTIDE SEQUENCE [LARGE SCALE GENOMIC DNA]</scope>
    <source>
        <strain evidence="3">DSM 11593</strain>
    </source>
</reference>